<evidence type="ECO:0000313" key="1">
    <source>
        <dbReference type="EMBL" id="KRZ07592.1"/>
    </source>
</evidence>
<evidence type="ECO:0000313" key="2">
    <source>
        <dbReference type="Proteomes" id="UP000054805"/>
    </source>
</evidence>
<sequence>MYKQLNNNKIHMIVKQDNDVCSLPSPVTINDELKKIVITVNQLHDVLQTTSIEQFFTFNPQITKWGQKWSHSHLN</sequence>
<proteinExistence type="predicted"/>
<gene>
    <name evidence="1" type="ORF">T4B_14949</name>
</gene>
<comment type="caution">
    <text evidence="1">The sequence shown here is derived from an EMBL/GenBank/DDBJ whole genome shotgun (WGS) entry which is preliminary data.</text>
</comment>
<dbReference type="Proteomes" id="UP000054805">
    <property type="component" value="Unassembled WGS sequence"/>
</dbReference>
<keyword evidence="2" id="KW-1185">Reference proteome</keyword>
<accession>A0A0V1H9Y3</accession>
<name>A0A0V1H9Y3_TRIPS</name>
<reference evidence="1 2" key="1">
    <citation type="submission" date="2015-01" db="EMBL/GenBank/DDBJ databases">
        <title>Evolution of Trichinella species and genotypes.</title>
        <authorList>
            <person name="Korhonen P.K."/>
            <person name="Edoardo P."/>
            <person name="Giuseppe L.R."/>
            <person name="Gasser R.B."/>
        </authorList>
    </citation>
    <scope>NUCLEOTIDE SEQUENCE [LARGE SCALE GENOMIC DNA]</scope>
    <source>
        <strain evidence="1">ISS588</strain>
    </source>
</reference>
<dbReference type="AlphaFoldDB" id="A0A0V1H9Y3"/>
<organism evidence="1 2">
    <name type="scientific">Trichinella pseudospiralis</name>
    <name type="common">Parasitic roundworm</name>
    <dbReference type="NCBI Taxonomy" id="6337"/>
    <lineage>
        <taxon>Eukaryota</taxon>
        <taxon>Metazoa</taxon>
        <taxon>Ecdysozoa</taxon>
        <taxon>Nematoda</taxon>
        <taxon>Enoplea</taxon>
        <taxon>Dorylaimia</taxon>
        <taxon>Trichinellida</taxon>
        <taxon>Trichinellidae</taxon>
        <taxon>Trichinella</taxon>
    </lineage>
</organism>
<dbReference type="EMBL" id="JYDS01000413">
    <property type="protein sequence ID" value="KRZ07592.1"/>
    <property type="molecule type" value="Genomic_DNA"/>
</dbReference>
<protein>
    <submittedName>
        <fullName evidence="1">Uncharacterized protein</fullName>
    </submittedName>
</protein>